<evidence type="ECO:0000256" key="7">
    <source>
        <dbReference type="ARBA" id="ARBA00022679"/>
    </source>
</evidence>
<dbReference type="Proteomes" id="UP000217830">
    <property type="component" value="Unassembled WGS sequence"/>
</dbReference>
<dbReference type="RefSeq" id="WP_047290950.1">
    <property type="nucleotide sequence ID" value="NZ_NRSS01000001.1"/>
</dbReference>
<name>A0A2A2PJL5_9PSED</name>
<evidence type="ECO:0000256" key="14">
    <source>
        <dbReference type="HAMAP-Rule" id="MF_00065"/>
    </source>
</evidence>
<dbReference type="PANTHER" id="PTHR11055:SF63">
    <property type="entry name" value="ADENYLYL-SULFATE KINASE 1, CHLOROPLASTIC"/>
    <property type="match status" value="1"/>
</dbReference>
<dbReference type="GO" id="GO:0070814">
    <property type="term" value="P:hydrogen sulfide biosynthetic process"/>
    <property type="evidence" value="ECO:0007669"/>
    <property type="project" value="UniProtKB-UniRule"/>
</dbReference>
<dbReference type="NCBIfam" id="TIGR00455">
    <property type="entry name" value="apsK"/>
    <property type="match status" value="1"/>
</dbReference>
<evidence type="ECO:0000256" key="1">
    <source>
        <dbReference type="ARBA" id="ARBA00001823"/>
    </source>
</evidence>
<dbReference type="AlphaFoldDB" id="A0A2A2PJL5"/>
<proteinExistence type="inferred from homology"/>
<evidence type="ECO:0000256" key="8">
    <source>
        <dbReference type="ARBA" id="ARBA00022741"/>
    </source>
</evidence>
<protein>
    <recommendedName>
        <fullName evidence="6 14">Adenylyl-sulfate kinase</fullName>
        <ecNumber evidence="5 14">2.7.1.25</ecNumber>
    </recommendedName>
    <alternativeName>
        <fullName evidence="12 14">APS kinase</fullName>
    </alternativeName>
    <alternativeName>
        <fullName evidence="13 14">ATP adenosine-5'-phosphosulfate 3'-phosphotransferase</fullName>
    </alternativeName>
    <alternativeName>
        <fullName evidence="11 14">Adenosine-5'-phosphosulfate kinase</fullName>
    </alternativeName>
</protein>
<reference evidence="17 18" key="1">
    <citation type="submission" date="2017-08" db="EMBL/GenBank/DDBJ databases">
        <title>Draft Genome Sequence of Pseudomonas moraviensis TYU6, isolated from Taxus cuspidata by using PacBio Single-Molecule Real-Time Technology.</title>
        <authorList>
            <person name="Baek K.-H."/>
            <person name="Mishra A.K."/>
        </authorList>
    </citation>
    <scope>NUCLEOTIDE SEQUENCE [LARGE SCALE GENOMIC DNA]</scope>
    <source>
        <strain evidence="17 18">TYU6</strain>
    </source>
</reference>
<comment type="function">
    <text evidence="2 14 15">Catalyzes the synthesis of activated sulfate.</text>
</comment>
<dbReference type="UniPathway" id="UPA00140">
    <property type="reaction ID" value="UER00205"/>
</dbReference>
<evidence type="ECO:0000256" key="10">
    <source>
        <dbReference type="ARBA" id="ARBA00022840"/>
    </source>
</evidence>
<keyword evidence="9 14" id="KW-0418">Kinase</keyword>
<gene>
    <name evidence="14 17" type="primary">cysC</name>
    <name evidence="17" type="ORF">CKQ80_11300</name>
</gene>
<sequence>MNEFLSMPMQAPAIRPYGLALSHQARAALKAQRPRCLWLTGFSGAGKSTLANALELHLHASGLHTFLLDGDNVRNGLCRDLGMSNACRRENTRRMAEVARLMVDAGLIVIVAAISPFRAERDAARRLFAQGDFIEVHVSTSLEVCARRDPKGLYQAVREGRIKHFTGVDSPYEAPLAAEWQIDTEALELSESCEQLAALVLKK</sequence>
<organism evidence="17 18">
    <name type="scientific">Pseudomonas moraviensis</name>
    <dbReference type="NCBI Taxonomy" id="321662"/>
    <lineage>
        <taxon>Bacteria</taxon>
        <taxon>Pseudomonadati</taxon>
        <taxon>Pseudomonadota</taxon>
        <taxon>Gammaproteobacteria</taxon>
        <taxon>Pseudomonadales</taxon>
        <taxon>Pseudomonadaceae</taxon>
        <taxon>Pseudomonas</taxon>
    </lineage>
</organism>
<dbReference type="HAMAP" id="MF_00065">
    <property type="entry name" value="Adenylyl_sulf_kinase"/>
    <property type="match status" value="1"/>
</dbReference>
<evidence type="ECO:0000259" key="16">
    <source>
        <dbReference type="Pfam" id="PF01583"/>
    </source>
</evidence>
<evidence type="ECO:0000313" key="17">
    <source>
        <dbReference type="EMBL" id="PAW55866.1"/>
    </source>
</evidence>
<comment type="pathway">
    <text evidence="3 14 15">Sulfur metabolism; hydrogen sulfide biosynthesis; sulfite from sulfate: step 2/3.</text>
</comment>
<evidence type="ECO:0000256" key="3">
    <source>
        <dbReference type="ARBA" id="ARBA00004806"/>
    </source>
</evidence>
<dbReference type="Pfam" id="PF01583">
    <property type="entry name" value="APS_kinase"/>
    <property type="match status" value="1"/>
</dbReference>
<evidence type="ECO:0000256" key="15">
    <source>
        <dbReference type="RuleBase" id="RU004347"/>
    </source>
</evidence>
<feature type="binding site" evidence="14">
    <location>
        <begin position="41"/>
        <end position="48"/>
    </location>
    <ligand>
        <name>ATP</name>
        <dbReference type="ChEBI" id="CHEBI:30616"/>
    </ligand>
</feature>
<evidence type="ECO:0000256" key="12">
    <source>
        <dbReference type="ARBA" id="ARBA00031393"/>
    </source>
</evidence>
<dbReference type="InterPro" id="IPR027417">
    <property type="entry name" value="P-loop_NTPase"/>
</dbReference>
<keyword evidence="18" id="KW-1185">Reference proteome</keyword>
<evidence type="ECO:0000256" key="5">
    <source>
        <dbReference type="ARBA" id="ARBA00012121"/>
    </source>
</evidence>
<evidence type="ECO:0000256" key="2">
    <source>
        <dbReference type="ARBA" id="ARBA00002632"/>
    </source>
</evidence>
<evidence type="ECO:0000256" key="11">
    <source>
        <dbReference type="ARBA" id="ARBA00029724"/>
    </source>
</evidence>
<dbReference type="GO" id="GO:0004020">
    <property type="term" value="F:adenylylsulfate kinase activity"/>
    <property type="evidence" value="ECO:0007669"/>
    <property type="project" value="UniProtKB-UniRule"/>
</dbReference>
<keyword evidence="7 14" id="KW-0808">Transferase</keyword>
<evidence type="ECO:0000256" key="4">
    <source>
        <dbReference type="ARBA" id="ARBA00007008"/>
    </source>
</evidence>
<dbReference type="EMBL" id="NRST01000001">
    <property type="protein sequence ID" value="PAW55866.1"/>
    <property type="molecule type" value="Genomic_DNA"/>
</dbReference>
<dbReference type="CDD" id="cd02027">
    <property type="entry name" value="APSK"/>
    <property type="match status" value="1"/>
</dbReference>
<feature type="active site" description="Phosphoserine intermediate" evidence="14">
    <location>
        <position position="115"/>
    </location>
</feature>
<dbReference type="SUPFAM" id="SSF52540">
    <property type="entry name" value="P-loop containing nucleoside triphosphate hydrolases"/>
    <property type="match status" value="1"/>
</dbReference>
<feature type="domain" description="APS kinase" evidence="16">
    <location>
        <begin position="34"/>
        <end position="183"/>
    </location>
</feature>
<accession>A0A2A2PJL5</accession>
<dbReference type="NCBIfam" id="NF003013">
    <property type="entry name" value="PRK03846.1"/>
    <property type="match status" value="1"/>
</dbReference>
<keyword evidence="8 14" id="KW-0547">Nucleotide-binding</keyword>
<comment type="caution">
    <text evidence="17">The sequence shown here is derived from an EMBL/GenBank/DDBJ whole genome shotgun (WGS) entry which is preliminary data.</text>
</comment>
<evidence type="ECO:0000256" key="13">
    <source>
        <dbReference type="ARBA" id="ARBA00031464"/>
    </source>
</evidence>
<dbReference type="InterPro" id="IPR059117">
    <property type="entry name" value="APS_kinase_dom"/>
</dbReference>
<evidence type="ECO:0000256" key="6">
    <source>
        <dbReference type="ARBA" id="ARBA00018163"/>
    </source>
</evidence>
<comment type="catalytic activity">
    <reaction evidence="1 14 15">
        <text>adenosine 5'-phosphosulfate + ATP = 3'-phosphoadenylyl sulfate + ADP + H(+)</text>
        <dbReference type="Rhea" id="RHEA:24152"/>
        <dbReference type="ChEBI" id="CHEBI:15378"/>
        <dbReference type="ChEBI" id="CHEBI:30616"/>
        <dbReference type="ChEBI" id="CHEBI:58243"/>
        <dbReference type="ChEBI" id="CHEBI:58339"/>
        <dbReference type="ChEBI" id="CHEBI:456216"/>
        <dbReference type="EC" id="2.7.1.25"/>
    </reaction>
</comment>
<keyword evidence="14" id="KW-0597">Phosphoprotein</keyword>
<dbReference type="GO" id="GO:0000103">
    <property type="term" value="P:sulfate assimilation"/>
    <property type="evidence" value="ECO:0007669"/>
    <property type="project" value="UniProtKB-UniRule"/>
</dbReference>
<dbReference type="InterPro" id="IPR002891">
    <property type="entry name" value="APS"/>
</dbReference>
<dbReference type="GO" id="GO:0005524">
    <property type="term" value="F:ATP binding"/>
    <property type="evidence" value="ECO:0007669"/>
    <property type="project" value="UniProtKB-UniRule"/>
</dbReference>
<dbReference type="PANTHER" id="PTHR11055">
    <property type="entry name" value="BIFUNCTIONAL 3'-PHOSPHOADENOSINE 5'-PHOSPHOSULFATE SYNTHASE"/>
    <property type="match status" value="1"/>
</dbReference>
<evidence type="ECO:0000313" key="18">
    <source>
        <dbReference type="Proteomes" id="UP000217830"/>
    </source>
</evidence>
<comment type="similarity">
    <text evidence="4 14 15">Belongs to the APS kinase family.</text>
</comment>
<dbReference type="Gene3D" id="3.40.50.300">
    <property type="entry name" value="P-loop containing nucleotide triphosphate hydrolases"/>
    <property type="match status" value="1"/>
</dbReference>
<evidence type="ECO:0000256" key="9">
    <source>
        <dbReference type="ARBA" id="ARBA00022777"/>
    </source>
</evidence>
<dbReference type="EC" id="2.7.1.25" evidence="5 14"/>
<keyword evidence="10 14" id="KW-0067">ATP-binding</keyword>